<organism evidence="2 3">
    <name type="scientific">Teretinema zuelzerae</name>
    <dbReference type="NCBI Taxonomy" id="156"/>
    <lineage>
        <taxon>Bacteria</taxon>
        <taxon>Pseudomonadati</taxon>
        <taxon>Spirochaetota</taxon>
        <taxon>Spirochaetia</taxon>
        <taxon>Spirochaetales</taxon>
        <taxon>Treponemataceae</taxon>
        <taxon>Teretinema</taxon>
    </lineage>
</organism>
<keyword evidence="3" id="KW-1185">Reference proteome</keyword>
<reference evidence="2" key="1">
    <citation type="submission" date="2021-08" db="EMBL/GenBank/DDBJ databases">
        <title>Comparative analyses of Brucepasteria parasyntrophica and Teretinema zuelzerae.</title>
        <authorList>
            <person name="Song Y."/>
            <person name="Brune A."/>
        </authorList>
    </citation>
    <scope>NUCLEOTIDE SEQUENCE</scope>
    <source>
        <strain evidence="2">DSM 1903</strain>
    </source>
</reference>
<keyword evidence="1" id="KW-0472">Membrane</keyword>
<evidence type="ECO:0000256" key="1">
    <source>
        <dbReference type="SAM" id="Phobius"/>
    </source>
</evidence>
<keyword evidence="1" id="KW-1133">Transmembrane helix</keyword>
<proteinExistence type="predicted"/>
<dbReference type="EMBL" id="JAINWA010000003">
    <property type="protein sequence ID" value="MCD1656152.1"/>
    <property type="molecule type" value="Genomic_DNA"/>
</dbReference>
<dbReference type="AlphaFoldDB" id="A0AAE3EKJ7"/>
<keyword evidence="1" id="KW-0812">Transmembrane</keyword>
<sequence>MKDMNLSLAYIVVLLFVGIALLVFAYGLFTLPNRKNKRPPLLKKTGVPGTPGVCPICGTVLNKNEQIKTALYPGEDDRICHIFGCPHCHPYADENTARRCPVCKKPLPAEGYLFARLFSRPGNKNHVHILGCSSCRLPKKKN</sequence>
<evidence type="ECO:0000313" key="3">
    <source>
        <dbReference type="Proteomes" id="UP001198163"/>
    </source>
</evidence>
<gene>
    <name evidence="2" type="ORF">K7J14_15740</name>
</gene>
<protein>
    <submittedName>
        <fullName evidence="2">Uncharacterized protein</fullName>
    </submittedName>
</protein>
<feature type="transmembrane region" description="Helical" evidence="1">
    <location>
        <begin position="6"/>
        <end position="29"/>
    </location>
</feature>
<name>A0AAE3EKJ7_9SPIR</name>
<dbReference type="Proteomes" id="UP001198163">
    <property type="component" value="Unassembled WGS sequence"/>
</dbReference>
<comment type="caution">
    <text evidence="2">The sequence shown here is derived from an EMBL/GenBank/DDBJ whole genome shotgun (WGS) entry which is preliminary data.</text>
</comment>
<accession>A0AAE3EKJ7</accession>
<evidence type="ECO:0000313" key="2">
    <source>
        <dbReference type="EMBL" id="MCD1656152.1"/>
    </source>
</evidence>